<evidence type="ECO:0000313" key="2">
    <source>
        <dbReference type="EMBL" id="BDI05653.1"/>
    </source>
</evidence>
<accession>A0ABM7YMG4</accession>
<dbReference type="Proteomes" id="UP001057498">
    <property type="component" value="Chromosome"/>
</dbReference>
<dbReference type="RefSeq" id="WP_251969019.1">
    <property type="nucleotide sequence ID" value="NZ_AP025730.1"/>
</dbReference>
<gene>
    <name evidence="2" type="primary">chrB_1</name>
    <name evidence="2" type="ORF">CATMQ487_26230</name>
</gene>
<protein>
    <submittedName>
        <fullName evidence="2">Chromate resistance exported protein</fullName>
    </submittedName>
</protein>
<evidence type="ECO:0000259" key="1">
    <source>
        <dbReference type="Pfam" id="PF09828"/>
    </source>
</evidence>
<sequence>MWTMLLLTLPTQPNAVRLRVWRALKALGSAALRDGVYLLPSAQVARFEAPAEEVRAHGGSASLWHVTARSDAQQAELLALFDRGEAYAAWREQHQALVVELEVLGETDARRRLRTLAQALQALRDIDYFPGPAAEQAEAELQGVREAVDACHSRGEPRAAPLVGLARLHASDFLGRTWVTRTRPWVDRLACAWLIRRFIDPQARLLWLDDPAERTPPPAGALGYDYDGAEFTHVGPLVTFEVLAIRFGLEADPALQRIARAVHLLDVGGIPMPEAPGLEAVLAGLRVVHTDDDSLVMAAAAVFDALHAAPGALA</sequence>
<proteinExistence type="predicted"/>
<evidence type="ECO:0000313" key="3">
    <source>
        <dbReference type="Proteomes" id="UP001057498"/>
    </source>
</evidence>
<keyword evidence="3" id="KW-1185">Reference proteome</keyword>
<dbReference type="Pfam" id="PF09828">
    <property type="entry name" value="ChrB_C"/>
    <property type="match status" value="1"/>
</dbReference>
<feature type="domain" description="ChrB C-terminal" evidence="1">
    <location>
        <begin position="178"/>
        <end position="308"/>
    </location>
</feature>
<name>A0ABM7YMG4_9BURK</name>
<dbReference type="EMBL" id="AP025730">
    <property type="protein sequence ID" value="BDI05653.1"/>
    <property type="molecule type" value="Genomic_DNA"/>
</dbReference>
<organism evidence="2 3">
    <name type="scientific">Sphaerotilus microaerophilus</name>
    <dbReference type="NCBI Taxonomy" id="2914710"/>
    <lineage>
        <taxon>Bacteria</taxon>
        <taxon>Pseudomonadati</taxon>
        <taxon>Pseudomonadota</taxon>
        <taxon>Betaproteobacteria</taxon>
        <taxon>Burkholderiales</taxon>
        <taxon>Sphaerotilaceae</taxon>
        <taxon>Sphaerotilus</taxon>
    </lineage>
</organism>
<reference evidence="2" key="1">
    <citation type="submission" date="2022-04" db="EMBL/GenBank/DDBJ databases">
        <title>Whole genome sequence of Sphaerotilus sp. FB-5.</title>
        <authorList>
            <person name="Takeda M."/>
            <person name="Narihara S."/>
            <person name="Akimoto M."/>
            <person name="Akimoto R."/>
            <person name="Nishiyashiki S."/>
            <person name="Murakami T."/>
        </authorList>
    </citation>
    <scope>NUCLEOTIDE SEQUENCE</scope>
    <source>
        <strain evidence="2">FB-5</strain>
    </source>
</reference>
<dbReference type="InterPro" id="IPR018634">
    <property type="entry name" value="ChrB_C"/>
</dbReference>